<keyword evidence="3" id="KW-1185">Reference proteome</keyword>
<sequence length="68" mass="7085">MANAPNLIRTGISRPRWIHSTTCSEAEGSPVVGSDGGKTHSSSAAPPTFPRTSGLAPPAAPEREKMTR</sequence>
<gene>
    <name evidence="2" type="ORF">EYF80_043420</name>
</gene>
<name>A0A4Z2FYV6_9TELE</name>
<feature type="region of interest" description="Disordered" evidence="1">
    <location>
        <begin position="1"/>
        <end position="68"/>
    </location>
</feature>
<dbReference type="Proteomes" id="UP000314294">
    <property type="component" value="Unassembled WGS sequence"/>
</dbReference>
<proteinExistence type="predicted"/>
<organism evidence="2 3">
    <name type="scientific">Liparis tanakae</name>
    <name type="common">Tanaka's snailfish</name>
    <dbReference type="NCBI Taxonomy" id="230148"/>
    <lineage>
        <taxon>Eukaryota</taxon>
        <taxon>Metazoa</taxon>
        <taxon>Chordata</taxon>
        <taxon>Craniata</taxon>
        <taxon>Vertebrata</taxon>
        <taxon>Euteleostomi</taxon>
        <taxon>Actinopterygii</taxon>
        <taxon>Neopterygii</taxon>
        <taxon>Teleostei</taxon>
        <taxon>Neoteleostei</taxon>
        <taxon>Acanthomorphata</taxon>
        <taxon>Eupercaria</taxon>
        <taxon>Perciformes</taxon>
        <taxon>Cottioidei</taxon>
        <taxon>Cottales</taxon>
        <taxon>Liparidae</taxon>
        <taxon>Liparis</taxon>
    </lineage>
</organism>
<protein>
    <submittedName>
        <fullName evidence="2">Uncharacterized protein</fullName>
    </submittedName>
</protein>
<accession>A0A4Z2FYV6</accession>
<dbReference type="AlphaFoldDB" id="A0A4Z2FYV6"/>
<reference evidence="2 3" key="1">
    <citation type="submission" date="2019-03" db="EMBL/GenBank/DDBJ databases">
        <title>First draft genome of Liparis tanakae, snailfish: a comprehensive survey of snailfish specific genes.</title>
        <authorList>
            <person name="Kim W."/>
            <person name="Song I."/>
            <person name="Jeong J.-H."/>
            <person name="Kim D."/>
            <person name="Kim S."/>
            <person name="Ryu S."/>
            <person name="Song J.Y."/>
            <person name="Lee S.K."/>
        </authorList>
    </citation>
    <scope>NUCLEOTIDE SEQUENCE [LARGE SCALE GENOMIC DNA]</scope>
    <source>
        <tissue evidence="2">Muscle</tissue>
    </source>
</reference>
<evidence type="ECO:0000313" key="3">
    <source>
        <dbReference type="Proteomes" id="UP000314294"/>
    </source>
</evidence>
<dbReference type="EMBL" id="SRLO01000791">
    <property type="protein sequence ID" value="TNN46387.1"/>
    <property type="molecule type" value="Genomic_DNA"/>
</dbReference>
<evidence type="ECO:0000256" key="1">
    <source>
        <dbReference type="SAM" id="MobiDB-lite"/>
    </source>
</evidence>
<comment type="caution">
    <text evidence="2">The sequence shown here is derived from an EMBL/GenBank/DDBJ whole genome shotgun (WGS) entry which is preliminary data.</text>
</comment>
<evidence type="ECO:0000313" key="2">
    <source>
        <dbReference type="EMBL" id="TNN46387.1"/>
    </source>
</evidence>